<dbReference type="GO" id="GO:2001070">
    <property type="term" value="F:starch binding"/>
    <property type="evidence" value="ECO:0007669"/>
    <property type="project" value="InterPro"/>
</dbReference>
<dbReference type="Gene3D" id="2.60.40.10">
    <property type="entry name" value="Immunoglobulins"/>
    <property type="match status" value="2"/>
</dbReference>
<proteinExistence type="inferred from homology"/>
<dbReference type="GO" id="GO:0005737">
    <property type="term" value="C:cytoplasm"/>
    <property type="evidence" value="ECO:0007669"/>
    <property type="project" value="UniProtKB-SubCell"/>
</dbReference>
<comment type="catalytic activity">
    <reaction evidence="1">
        <text>Transfers a segment of a (1-&gt;4)-alpha-D-glucan to a new position in an acceptor, which may be glucose or a (1-&gt;4)-alpha-D-glucan.</text>
        <dbReference type="EC" id="2.4.1.25"/>
    </reaction>
</comment>
<feature type="region of interest" description="Disordered" evidence="11">
    <location>
        <begin position="1"/>
        <end position="29"/>
    </location>
</feature>
<protein>
    <recommendedName>
        <fullName evidence="4">4-alpha-glucanotransferase</fullName>
        <ecNumber evidence="4">2.4.1.25</ecNumber>
    </recommendedName>
    <alternativeName>
        <fullName evidence="9">Amylomaltase</fullName>
    </alternativeName>
    <alternativeName>
        <fullName evidence="10">Disproportionating enzyme</fullName>
    </alternativeName>
</protein>
<dbReference type="InterPro" id="IPR013784">
    <property type="entry name" value="Carb-bd-like_fold"/>
</dbReference>
<keyword evidence="8" id="KW-0119">Carbohydrate metabolism</keyword>
<evidence type="ECO:0000256" key="5">
    <source>
        <dbReference type="ARBA" id="ARBA00022490"/>
    </source>
</evidence>
<evidence type="ECO:0000256" key="3">
    <source>
        <dbReference type="ARBA" id="ARBA00005684"/>
    </source>
</evidence>
<comment type="subcellular location">
    <subcellularLocation>
        <location evidence="2">Cytoplasm</location>
    </subcellularLocation>
</comment>
<comment type="similarity">
    <text evidence="3">Belongs to the disproportionating enzyme family.</text>
</comment>
<evidence type="ECO:0000256" key="10">
    <source>
        <dbReference type="ARBA" id="ARBA00031501"/>
    </source>
</evidence>
<dbReference type="InterPro" id="IPR017853">
    <property type="entry name" value="GH"/>
</dbReference>
<dbReference type="InterPro" id="IPR013783">
    <property type="entry name" value="Ig-like_fold"/>
</dbReference>
<reference evidence="13" key="1">
    <citation type="submission" date="2016-10" db="EMBL/GenBank/DDBJ databases">
        <title>Sequence of Gallionella enrichment culture.</title>
        <authorList>
            <person name="Poehlein A."/>
            <person name="Muehling M."/>
            <person name="Daniel R."/>
        </authorList>
    </citation>
    <scope>NUCLEOTIDE SEQUENCE</scope>
</reference>
<dbReference type="PANTHER" id="PTHR32518:SF3">
    <property type="entry name" value="4-ALPHA-GLUCANOTRANSFERASE"/>
    <property type="match status" value="1"/>
</dbReference>
<evidence type="ECO:0000256" key="9">
    <source>
        <dbReference type="ARBA" id="ARBA00031423"/>
    </source>
</evidence>
<keyword evidence="5" id="KW-0963">Cytoplasm</keyword>
<feature type="domain" description="CBM20" evidence="12">
    <location>
        <begin position="60"/>
        <end position="165"/>
    </location>
</feature>
<evidence type="ECO:0000313" key="13">
    <source>
        <dbReference type="EMBL" id="OIR13288.1"/>
    </source>
</evidence>
<dbReference type="GO" id="GO:0005975">
    <property type="term" value="P:carbohydrate metabolic process"/>
    <property type="evidence" value="ECO:0007669"/>
    <property type="project" value="InterPro"/>
</dbReference>
<dbReference type="PROSITE" id="PS51166">
    <property type="entry name" value="CBM20"/>
    <property type="match status" value="2"/>
</dbReference>
<evidence type="ECO:0000256" key="7">
    <source>
        <dbReference type="ARBA" id="ARBA00022679"/>
    </source>
</evidence>
<keyword evidence="6 13" id="KW-0328">Glycosyltransferase</keyword>
<dbReference type="InterPro" id="IPR003385">
    <property type="entry name" value="Glyco_hydro_77"/>
</dbReference>
<dbReference type="AlphaFoldDB" id="A0A1J5TAN1"/>
<name>A0A1J5TAN1_9ZZZZ</name>
<feature type="domain" description="CBM20" evidence="12">
    <location>
        <begin position="192"/>
        <end position="308"/>
    </location>
</feature>
<dbReference type="Pfam" id="PF00686">
    <property type="entry name" value="CBM_20"/>
    <property type="match status" value="2"/>
</dbReference>
<comment type="caution">
    <text evidence="13">The sequence shown here is derived from an EMBL/GenBank/DDBJ whole genome shotgun (WGS) entry which is preliminary data.</text>
</comment>
<dbReference type="CDD" id="cd05467">
    <property type="entry name" value="CBM20"/>
    <property type="match status" value="1"/>
</dbReference>
<dbReference type="InterPro" id="IPR002044">
    <property type="entry name" value="CBM20"/>
</dbReference>
<evidence type="ECO:0000256" key="1">
    <source>
        <dbReference type="ARBA" id="ARBA00000439"/>
    </source>
</evidence>
<dbReference type="EMBL" id="MLJW01000015">
    <property type="protein sequence ID" value="OIR13288.1"/>
    <property type="molecule type" value="Genomic_DNA"/>
</dbReference>
<evidence type="ECO:0000256" key="8">
    <source>
        <dbReference type="ARBA" id="ARBA00023277"/>
    </source>
</evidence>
<dbReference type="SUPFAM" id="SSF49452">
    <property type="entry name" value="Starch-binding domain-like"/>
    <property type="match status" value="2"/>
</dbReference>
<evidence type="ECO:0000256" key="2">
    <source>
        <dbReference type="ARBA" id="ARBA00004496"/>
    </source>
</evidence>
<keyword evidence="7 13" id="KW-0808">Transferase</keyword>
<feature type="compositionally biased region" description="Basic and acidic residues" evidence="11">
    <location>
        <begin position="1"/>
        <end position="12"/>
    </location>
</feature>
<sequence length="964" mass="111680">MANDKLAAKDLQNKPLSAHQPPKKKTGVSVKEIKVNASADVRSEANGIKALAKENLNKLNTNNVALKITFQLKYRTQYGQNLYITGNHPLLGNGDTDKALPLKYLNEELWSASIEIDKTIDSNITYNYILRNADGTFSYDWGSDKTFKPSTIHADEILMLDSWNYAGYYENAFYSEAFKNVLLKLDYTKVKTAGPETFTHIFKIKAPLLTKGQTVFISGNANALHDWNKEKIILMSRAEGDDFYEVKLDLSNEMFPIAYKYGVYDTQRKKIVRYEDGNNRLLYNFLTGNKITVLNDGFAILPNNTWKGTGVAIPVFSLRSEKSFGVGEFSDLKLLVDWAKQTGLKLIQILPINDTTATHTWQDSYPYAAISAFALHPIYLDLSKVASDENKILLEELEDERIRLNALDAIDYETALNTKIKFIKKVYPSQKDKTFASSSYKKYFETNKHWLTPYAVFCYLRDQNGTSDFNQWKAYKNYKVEDIAALASEKSDAYNDIAINYFIQYHLHLQLKEANEYAHQNGIVLKGDIAIGIYRYGADAWQQTELFNMNVQAGAPPDDFAVKGQNWGFPTYNWHRMREDGFAWWKSRFEQMNYYFDAFRIDHILGFFRIWSIPMHAVEGIMGHFVPAIPLHLNEFNSRGIWFDYNRYTKPFINDNVLWELFGYDQEYVKNNFLNYDGFDNYALKPEFATQRQVETYISGWDQNDFANKIKQGLFDLISNVILFEAEGSGGQQYHFRFGMSGTSSFKNLDGNTQNQLNELYVNYFFRRQDDFWMKEALQKLPALKRVTNMLVCGEDLGLVPACVPDVMRQLGLLSLEIQRMPKDPKKEFFHPDDAPYLSVITPSTHDMSTIRGWWEEDKMRIQKFYNHELGQWGEAPYYCEAWINKAIVVQHLNSPAMWSIFQLQDILGMNEILRRNNPDDERINVPSNPKHFWCYRMHLTLESLLEQKTFNDEFAGYIKTSGR</sequence>
<evidence type="ECO:0000259" key="12">
    <source>
        <dbReference type="PROSITE" id="PS51166"/>
    </source>
</evidence>
<evidence type="ECO:0000256" key="6">
    <source>
        <dbReference type="ARBA" id="ARBA00022676"/>
    </source>
</evidence>
<gene>
    <name evidence="13" type="primary">malQ_1</name>
    <name evidence="13" type="ORF">GALL_56730</name>
</gene>
<dbReference type="GO" id="GO:0004134">
    <property type="term" value="F:4-alpha-glucanotransferase activity"/>
    <property type="evidence" value="ECO:0007669"/>
    <property type="project" value="UniProtKB-EC"/>
</dbReference>
<accession>A0A1J5TAN1</accession>
<evidence type="ECO:0000256" key="11">
    <source>
        <dbReference type="SAM" id="MobiDB-lite"/>
    </source>
</evidence>
<dbReference type="PANTHER" id="PTHR32518">
    <property type="match status" value="1"/>
</dbReference>
<dbReference type="Pfam" id="PF02446">
    <property type="entry name" value="Glyco_hydro_77"/>
    <property type="match status" value="1"/>
</dbReference>
<organism evidence="13">
    <name type="scientific">mine drainage metagenome</name>
    <dbReference type="NCBI Taxonomy" id="410659"/>
    <lineage>
        <taxon>unclassified sequences</taxon>
        <taxon>metagenomes</taxon>
        <taxon>ecological metagenomes</taxon>
    </lineage>
</organism>
<dbReference type="Gene3D" id="3.20.20.80">
    <property type="entry name" value="Glycosidases"/>
    <property type="match status" value="2"/>
</dbReference>
<dbReference type="SUPFAM" id="SSF51445">
    <property type="entry name" value="(Trans)glycosidases"/>
    <property type="match status" value="1"/>
</dbReference>
<dbReference type="SMART" id="SM01065">
    <property type="entry name" value="CBM_2"/>
    <property type="match status" value="2"/>
</dbReference>
<dbReference type="EC" id="2.4.1.25" evidence="4"/>
<evidence type="ECO:0000256" key="4">
    <source>
        <dbReference type="ARBA" id="ARBA00012560"/>
    </source>
</evidence>